<protein>
    <submittedName>
        <fullName evidence="1">Uncharacterized protein</fullName>
    </submittedName>
</protein>
<dbReference type="AlphaFoldDB" id="A0A0E3UUT8"/>
<dbReference type="HOGENOM" id="CLU_094173_0_0_0"/>
<dbReference type="KEGG" id="sns:VC03_03745"/>
<evidence type="ECO:0000313" key="2">
    <source>
        <dbReference type="Proteomes" id="UP000033103"/>
    </source>
</evidence>
<accession>A0A0E3UUT8</accession>
<reference evidence="1 2" key="1">
    <citation type="journal article" date="2012" name="BMC Genomics">
        <title>Genomic sequence analysis and characterization of Sneathia amnii sp. nov.</title>
        <authorList>
            <consortium name="Vaginal Microbiome Consortium (additional members)"/>
            <person name="Harwich M.D.Jr."/>
            <person name="Serrano M.G."/>
            <person name="Fettweis J.M."/>
            <person name="Alves J.M."/>
            <person name="Reimers M.A."/>
            <person name="Buck G.A."/>
            <person name="Jefferson K.K."/>
        </authorList>
    </citation>
    <scope>NUCLEOTIDE SEQUENCE [LARGE SCALE GENOMIC DNA]</scope>
    <source>
        <strain evidence="1 2">SN35</strain>
    </source>
</reference>
<dbReference type="SUPFAM" id="SSF49879">
    <property type="entry name" value="SMAD/FHA domain"/>
    <property type="match status" value="1"/>
</dbReference>
<gene>
    <name evidence="1" type="ORF">VC03_03745</name>
</gene>
<dbReference type="Gene3D" id="2.60.200.20">
    <property type="match status" value="1"/>
</dbReference>
<dbReference type="STRING" id="187101.VC03_03745"/>
<dbReference type="PATRIC" id="fig|1069640.6.peg.740"/>
<name>A0A0E3UUT8_9FUSO</name>
<sequence>MMKLERCKKGHFYDSTSIKFCPYCENTVNKTQDLLETDEERGTVAYIPIKIVPVVGWLICIEGIEKGKDYRLVDKRNFIGSTEDMDVCILDKKIEKTDNFIITYNEKQRVFVISPGQAGNIVYLNKKAVYETTQLENYSLIEIGDTKLVFVKFCGEHFVWNM</sequence>
<keyword evidence="2" id="KW-1185">Reference proteome</keyword>
<dbReference type="InterPro" id="IPR008984">
    <property type="entry name" value="SMAD_FHA_dom_sf"/>
</dbReference>
<proteinExistence type="predicted"/>
<organism evidence="1 2">
    <name type="scientific">Sneathia vaginalis</name>
    <dbReference type="NCBI Taxonomy" id="187101"/>
    <lineage>
        <taxon>Bacteria</taxon>
        <taxon>Fusobacteriati</taxon>
        <taxon>Fusobacteriota</taxon>
        <taxon>Fusobacteriia</taxon>
        <taxon>Fusobacteriales</taxon>
        <taxon>Leptotrichiaceae</taxon>
        <taxon>Sneathia</taxon>
    </lineage>
</organism>
<evidence type="ECO:0000313" key="1">
    <source>
        <dbReference type="EMBL" id="AKC95623.1"/>
    </source>
</evidence>
<dbReference type="CDD" id="cd00060">
    <property type="entry name" value="FHA"/>
    <property type="match status" value="1"/>
</dbReference>
<dbReference type="EMBL" id="CP011280">
    <property type="protein sequence ID" value="AKC95623.1"/>
    <property type="molecule type" value="Genomic_DNA"/>
</dbReference>
<dbReference type="Proteomes" id="UP000033103">
    <property type="component" value="Chromosome"/>
</dbReference>